<keyword evidence="2" id="KW-1003">Cell membrane</keyword>
<dbReference type="CDD" id="cd17324">
    <property type="entry name" value="MFS_NepI_like"/>
    <property type="match status" value="1"/>
</dbReference>
<dbReference type="GO" id="GO:0005886">
    <property type="term" value="C:plasma membrane"/>
    <property type="evidence" value="ECO:0007669"/>
    <property type="project" value="UniProtKB-SubCell"/>
</dbReference>
<feature type="transmembrane region" description="Helical" evidence="6">
    <location>
        <begin position="158"/>
        <end position="179"/>
    </location>
</feature>
<dbReference type="InterPro" id="IPR050189">
    <property type="entry name" value="MFS_Efflux_Transporters"/>
</dbReference>
<evidence type="ECO:0000256" key="4">
    <source>
        <dbReference type="ARBA" id="ARBA00022989"/>
    </source>
</evidence>
<evidence type="ECO:0000256" key="2">
    <source>
        <dbReference type="ARBA" id="ARBA00022475"/>
    </source>
</evidence>
<keyword evidence="3 6" id="KW-0812">Transmembrane</keyword>
<dbReference type="Gene3D" id="1.20.1250.20">
    <property type="entry name" value="MFS general substrate transporter like domains"/>
    <property type="match status" value="2"/>
</dbReference>
<accession>A0ABD7G0S8</accession>
<dbReference type="InterPro" id="IPR020846">
    <property type="entry name" value="MFS_dom"/>
</dbReference>
<comment type="caution">
    <text evidence="8">The sequence shown here is derived from an EMBL/GenBank/DDBJ whole genome shotgun (WGS) entry which is preliminary data.</text>
</comment>
<gene>
    <name evidence="8" type="ORF">C6C11_23380</name>
</gene>
<feature type="transmembrane region" description="Helical" evidence="6">
    <location>
        <begin position="356"/>
        <end position="374"/>
    </location>
</feature>
<feature type="transmembrane region" description="Helical" evidence="6">
    <location>
        <begin position="266"/>
        <end position="283"/>
    </location>
</feature>
<evidence type="ECO:0000256" key="1">
    <source>
        <dbReference type="ARBA" id="ARBA00004651"/>
    </source>
</evidence>
<evidence type="ECO:0000256" key="3">
    <source>
        <dbReference type="ARBA" id="ARBA00022692"/>
    </source>
</evidence>
<comment type="subcellular location">
    <subcellularLocation>
        <location evidence="1">Cell membrane</location>
        <topology evidence="1">Multi-pass membrane protein</topology>
    </subcellularLocation>
</comment>
<evidence type="ECO:0000259" key="7">
    <source>
        <dbReference type="PROSITE" id="PS50850"/>
    </source>
</evidence>
<keyword evidence="5 6" id="KW-0472">Membrane</keyword>
<evidence type="ECO:0000256" key="6">
    <source>
        <dbReference type="SAM" id="Phobius"/>
    </source>
</evidence>
<dbReference type="InterPro" id="IPR011701">
    <property type="entry name" value="MFS"/>
</dbReference>
<feature type="transmembrane region" description="Helical" evidence="6">
    <location>
        <begin position="289"/>
        <end position="309"/>
    </location>
</feature>
<dbReference type="Proteomes" id="UP000253075">
    <property type="component" value="Unassembled WGS sequence"/>
</dbReference>
<protein>
    <submittedName>
        <fullName evidence="8">MFS transporter</fullName>
    </submittedName>
</protein>
<dbReference type="PANTHER" id="PTHR43124">
    <property type="entry name" value="PURINE EFFLUX PUMP PBUE"/>
    <property type="match status" value="1"/>
</dbReference>
<feature type="transmembrane region" description="Helical" evidence="6">
    <location>
        <begin position="70"/>
        <end position="87"/>
    </location>
</feature>
<feature type="transmembrane region" description="Helical" evidence="6">
    <location>
        <begin position="200"/>
        <end position="223"/>
    </location>
</feature>
<dbReference type="PROSITE" id="PS50850">
    <property type="entry name" value="MFS"/>
    <property type="match status" value="1"/>
</dbReference>
<dbReference type="AlphaFoldDB" id="A0ABD7G0S8"/>
<dbReference type="Pfam" id="PF07690">
    <property type="entry name" value="MFS_1"/>
    <property type="match status" value="1"/>
</dbReference>
<evidence type="ECO:0000313" key="8">
    <source>
        <dbReference type="EMBL" id="RCF42149.1"/>
    </source>
</evidence>
<dbReference type="RefSeq" id="WP_113996101.1">
    <property type="nucleotide sequence ID" value="NZ_JACLAM010000001.1"/>
</dbReference>
<dbReference type="SUPFAM" id="SSF103473">
    <property type="entry name" value="MFS general substrate transporter"/>
    <property type="match status" value="1"/>
</dbReference>
<dbReference type="PANTHER" id="PTHR43124:SF8">
    <property type="entry name" value="INNER MEMBRANE TRANSPORT PROTEIN YDHP"/>
    <property type="match status" value="1"/>
</dbReference>
<evidence type="ECO:0000256" key="5">
    <source>
        <dbReference type="ARBA" id="ARBA00023136"/>
    </source>
</evidence>
<sequence>MHLPIYILALSIFAMTTSEFMVAGMLPAISSTLNVSIPMAGFLVSIFAASIVIGGPILTLFLFRFRQKSALIFLMFLFFFSQVIGAVSESYPTMVLSRILGGVAESAFFGVAISIAVSMVDSDKQGRAASIVLAGIMIASVVGLPMATQIDQSYGWRYSFWIVSAMTLICTVIVIFSIPKSPRPINVSIRAELEALKNKSLWAAYCTSGLIIGATFSAFTFFAPIFTEAAQLDVSMLPILFAGYGAATVIGNIIVGRFADKYSMKIMAIGLFILAITLILMALNINNTIIAIGCAIIIGFTGLPMNPAMVTRVMRASNNGALVNSLHMSIINLGIVIGSWLSGLLVQANYGWTSPLWFGATLALLGLVSLLPYVKTNTLVLEMEK</sequence>
<feature type="transmembrane region" description="Helical" evidence="6">
    <location>
        <begin position="99"/>
        <end position="120"/>
    </location>
</feature>
<keyword evidence="4 6" id="KW-1133">Transmembrane helix</keyword>
<reference evidence="9" key="2">
    <citation type="submission" date="2018-02" db="EMBL/GenBank/DDBJ databases">
        <title>Phenotypic characterization and whole genome analysis of multidrug-resistant, extended-spectrum beta-lactamase-producing bacteria isolated from dogs in Germany.</title>
        <authorList>
            <person name="Williamson C."/>
        </authorList>
    </citation>
    <scope>NUCLEOTIDE SEQUENCE [LARGE SCALE GENOMIC DNA]</scope>
    <source>
        <strain evidence="9">AFG_SD03_1510_Ahy_093</strain>
    </source>
</reference>
<dbReference type="EMBL" id="PUTQ01000062">
    <property type="protein sequence ID" value="RCF42149.1"/>
    <property type="molecule type" value="Genomic_DNA"/>
</dbReference>
<evidence type="ECO:0000313" key="9">
    <source>
        <dbReference type="Proteomes" id="UP000253075"/>
    </source>
</evidence>
<feature type="transmembrane region" description="Helical" evidence="6">
    <location>
        <begin position="330"/>
        <end position="350"/>
    </location>
</feature>
<reference evidence="8 9" key="1">
    <citation type="journal article" date="2018" name="PLoS ONE">
        <title>Phenotypic characterization and whole genome analysis of extended-spectrum beta-lactamase-producing bacteria isolated from dogs in Germany.</title>
        <authorList>
            <person name="Boehmer T."/>
            <person name="Vogler A.J."/>
            <person name="Thomas A."/>
            <person name="Sauer S."/>
            <person name="Hergenroether M."/>
            <person name="Straubinger R.K."/>
            <person name="Birdsell D."/>
            <person name="Keim P."/>
            <person name="Sahl J.W."/>
            <person name="Williamson C.H."/>
            <person name="Riehm J.M."/>
        </authorList>
    </citation>
    <scope>NUCLEOTIDE SEQUENCE [LARGE SCALE GENOMIC DNA]</scope>
    <source>
        <strain evidence="8 9">AFG_SD03_1510_Ahy_093</strain>
    </source>
</reference>
<feature type="transmembrane region" description="Helical" evidence="6">
    <location>
        <begin position="235"/>
        <end position="254"/>
    </location>
</feature>
<feature type="domain" description="Major facilitator superfamily (MFS) profile" evidence="7">
    <location>
        <begin position="4"/>
        <end position="378"/>
    </location>
</feature>
<feature type="transmembrane region" description="Helical" evidence="6">
    <location>
        <begin position="127"/>
        <end position="146"/>
    </location>
</feature>
<name>A0ABD7G0S8_AERHY</name>
<proteinExistence type="predicted"/>
<organism evidence="8 9">
    <name type="scientific">Aeromonas hydrophila</name>
    <dbReference type="NCBI Taxonomy" id="644"/>
    <lineage>
        <taxon>Bacteria</taxon>
        <taxon>Pseudomonadati</taxon>
        <taxon>Pseudomonadota</taxon>
        <taxon>Gammaproteobacteria</taxon>
        <taxon>Aeromonadales</taxon>
        <taxon>Aeromonadaceae</taxon>
        <taxon>Aeromonas</taxon>
    </lineage>
</organism>
<dbReference type="InterPro" id="IPR036259">
    <property type="entry name" value="MFS_trans_sf"/>
</dbReference>
<feature type="transmembrane region" description="Helical" evidence="6">
    <location>
        <begin position="42"/>
        <end position="63"/>
    </location>
</feature>